<evidence type="ECO:0000256" key="10">
    <source>
        <dbReference type="ARBA" id="ARBA00023242"/>
    </source>
</evidence>
<evidence type="ECO:0000256" key="6">
    <source>
        <dbReference type="ARBA" id="ARBA00022833"/>
    </source>
</evidence>
<organism evidence="14 15">
    <name type="scientific">Willisornis vidua</name>
    <name type="common">Xingu scale-backed antbird</name>
    <dbReference type="NCBI Taxonomy" id="1566151"/>
    <lineage>
        <taxon>Eukaryota</taxon>
        <taxon>Metazoa</taxon>
        <taxon>Chordata</taxon>
        <taxon>Craniata</taxon>
        <taxon>Vertebrata</taxon>
        <taxon>Euteleostomi</taxon>
        <taxon>Archelosauria</taxon>
        <taxon>Archosauria</taxon>
        <taxon>Dinosauria</taxon>
        <taxon>Saurischia</taxon>
        <taxon>Theropoda</taxon>
        <taxon>Coelurosauria</taxon>
        <taxon>Aves</taxon>
        <taxon>Neognathae</taxon>
        <taxon>Neoaves</taxon>
        <taxon>Telluraves</taxon>
        <taxon>Australaves</taxon>
        <taxon>Passeriformes</taxon>
        <taxon>Thamnophilidae</taxon>
        <taxon>Willisornis</taxon>
    </lineage>
</organism>
<dbReference type="InterPro" id="IPR004600">
    <property type="entry name" value="TFIIH_Tfb4/GTF2H3"/>
</dbReference>
<dbReference type="Pfam" id="PF07773">
    <property type="entry name" value="TCTN_DUF1619"/>
    <property type="match status" value="1"/>
</dbReference>
<keyword evidence="3 11" id="KW-0479">Metal-binding</keyword>
<keyword evidence="15" id="KW-1185">Reference proteome</keyword>
<feature type="domain" description="Tectonic-1-3 N-terminal" evidence="13">
    <location>
        <begin position="220"/>
        <end position="288"/>
    </location>
</feature>
<evidence type="ECO:0000256" key="1">
    <source>
        <dbReference type="ARBA" id="ARBA00004123"/>
    </source>
</evidence>
<protein>
    <recommendedName>
        <fullName evidence="11">General transcription factor IIH subunit 3</fullName>
    </recommendedName>
    <alternativeName>
        <fullName evidence="11">General transcription factor IIH polypeptide 3</fullName>
    </alternativeName>
</protein>
<accession>A0ABQ9DI65</accession>
<dbReference type="PANTHER" id="PTHR12831:SF0">
    <property type="entry name" value="GENERAL TRANSCRIPTION FACTOR IIH SUBUNIT 3"/>
    <property type="match status" value="1"/>
</dbReference>
<comment type="function">
    <text evidence="11">Component of the general transcription and DNA repair factor IIH (TFIIH) core complex, which is involved in general and transcription-coupled nucleotide excision repair (NER) of damaged DNA and, when complexed to CAK, in RNA transcription by RNA polymerase II. In NER, TFIIH acts by opening DNA around the lesion to allow the excision of the damaged oligonucleotide and its replacement by a new DNA fragment. In transcription, TFIIH has an essential role in transcription initiation. When the pre-initiation complex (PIC) has been established, TFIIH is required for promoter opening and promoter escape. Phosphorylation of the C-terminal tail (CTD) of the largest subunit of RNA polymerase II by the kinase module CAK controls the initiation of transcription.</text>
</comment>
<keyword evidence="8 11" id="KW-0804">Transcription</keyword>
<dbReference type="Pfam" id="PF03850">
    <property type="entry name" value="Tfb4"/>
    <property type="match status" value="2"/>
</dbReference>
<dbReference type="Pfam" id="PF25752">
    <property type="entry name" value="DUF1619_N"/>
    <property type="match status" value="1"/>
</dbReference>
<proteinExistence type="inferred from homology"/>
<keyword evidence="9 11" id="KW-0234">DNA repair</keyword>
<keyword evidence="6 11" id="KW-0862">Zinc</keyword>
<keyword evidence="5 11" id="KW-0863">Zinc-finger</keyword>
<dbReference type="EMBL" id="WHWB01033429">
    <property type="protein sequence ID" value="KAJ7419931.1"/>
    <property type="molecule type" value="Genomic_DNA"/>
</dbReference>
<dbReference type="PANTHER" id="PTHR12831">
    <property type="entry name" value="TRANSCRIPTION INITIATION FACTOR IIH TFIIH , POLYPEPTIDE 3-RELATED"/>
    <property type="match status" value="1"/>
</dbReference>
<evidence type="ECO:0000256" key="7">
    <source>
        <dbReference type="ARBA" id="ARBA00023015"/>
    </source>
</evidence>
<gene>
    <name evidence="14" type="ORF">WISP_51299</name>
</gene>
<sequence length="563" mass="62507">MLFTLSKCIDAVMVLGNSHLFMNRTNKLAVIASHTQESRFLYPGKRWASVDPFGDGGNSMESNCSGSKDGKYELLTAINDAIAEEIKDLMTKTNQEIKSRILSILIDGCVLDTDSGLLQQACDITGGIYLKVPHMPSLLQYLLWVFLPDQEQRAQLVLPPPVHVDYRAACFCHRNLIEIGYVCSVCLSIFCNFSPICSTCETAFKISLPPVMKAKKKKLKECTPDLQQLFNGSCFTGVFGGDVNPPFDQLCSSQSMEFTPEWFPFLCVQSSLDNTPFLGYFYHGSVSTPKAPAFTISLQTSPEGPFTGYRQGDPIITEENEYFTIPQDFDIRCLTSLGSYKEGLPHLVRINSGTADFIQQNVIYRTITDRDKFITGTGYQVGKPVRAANINASDPVGTLNIWQPGLDPVSSDTNVSTGNLKGFCPDIPANLNIQIIFAEVGAVQGIPQQQILAVQISFSTVVWQFQCGLSCANSLSFLPITASVQFIEVPAQPPIPRTRYHRIYAEFDCNQNDVCWPQLFYPLTRFYTGEPYSQCLAKGLLLAFLALLAAIMSNPWFSKLWNI</sequence>
<keyword evidence="4 11" id="KW-0227">DNA damage</keyword>
<dbReference type="InterPro" id="IPR011677">
    <property type="entry name" value="TCTN1-3_dom"/>
</dbReference>
<dbReference type="Proteomes" id="UP001145742">
    <property type="component" value="Unassembled WGS sequence"/>
</dbReference>
<evidence type="ECO:0000256" key="3">
    <source>
        <dbReference type="ARBA" id="ARBA00022723"/>
    </source>
</evidence>
<feature type="domain" description="Tectonic-1-3" evidence="12">
    <location>
        <begin position="416"/>
        <end position="489"/>
    </location>
</feature>
<comment type="subunit">
    <text evidence="11">Part of a TFIID-containing RNA polymerase II pre-initiation complex that is composed of TBP and at least GTF2A1, GTF2A2, GTF2E1, GTF2E2, GTF2F1, GTF2H2, GTF2H3, GTF2H4, GTF2H5, GTF2B, TCEA1, ERCC2, ERCC3, TAF1, TAF2, TAF3, TAF4, TAF5, TAF6, TAF7, TAF8, TAF9, TAF10, TAF11, TAF12 and TAF13. Component of the 7-subunit TFIIH core complex composed of XPB/ERCC3, XPD/ERCC2, GTF2H1, GTF2H2, GTF2H3, GTF2H4 and GTF2H5, which is active in NER. The core complex associates with the 3-subunit CDK-activating kinase (CAK) module composed of CCNH/cyclin H, CDK7 and MNAT1 to form the 10-subunit holoenzyme (holo-TFIIH) active in transcription. Interacts with RARA; the interaction requires prior phosphorylation of RARA on 'Ser-369' which then enhances interaction of RARA with CDK7.</text>
</comment>
<keyword evidence="7 11" id="KW-0805">Transcription regulation</keyword>
<name>A0ABQ9DI65_9PASS</name>
<evidence type="ECO:0000259" key="13">
    <source>
        <dbReference type="Pfam" id="PF25752"/>
    </source>
</evidence>
<reference evidence="14" key="1">
    <citation type="submission" date="2019-10" db="EMBL/GenBank/DDBJ databases">
        <authorList>
            <person name="Soares A.E.R."/>
            <person name="Aleixo A."/>
            <person name="Schneider P."/>
            <person name="Miyaki C.Y."/>
            <person name="Schneider M.P."/>
            <person name="Mello C."/>
            <person name="Vasconcelos A.T.R."/>
        </authorList>
    </citation>
    <scope>NUCLEOTIDE SEQUENCE</scope>
    <source>
        <tissue evidence="14">Muscle</tissue>
    </source>
</reference>
<comment type="similarity">
    <text evidence="2 11">Belongs to the TFB4 family.</text>
</comment>
<evidence type="ECO:0000256" key="9">
    <source>
        <dbReference type="ARBA" id="ARBA00023204"/>
    </source>
</evidence>
<evidence type="ECO:0000256" key="8">
    <source>
        <dbReference type="ARBA" id="ARBA00023163"/>
    </source>
</evidence>
<comment type="subcellular location">
    <subcellularLocation>
        <location evidence="1 11">Nucleus</location>
    </subcellularLocation>
</comment>
<dbReference type="Gene3D" id="3.40.50.410">
    <property type="entry name" value="von Willebrand factor, type A domain"/>
    <property type="match status" value="2"/>
</dbReference>
<evidence type="ECO:0000256" key="2">
    <source>
        <dbReference type="ARBA" id="ARBA00005273"/>
    </source>
</evidence>
<evidence type="ECO:0000256" key="4">
    <source>
        <dbReference type="ARBA" id="ARBA00022763"/>
    </source>
</evidence>
<comment type="caution">
    <text evidence="14">The sequence shown here is derived from an EMBL/GenBank/DDBJ whole genome shotgun (WGS) entry which is preliminary data.</text>
</comment>
<evidence type="ECO:0000256" key="11">
    <source>
        <dbReference type="RuleBase" id="RU368090"/>
    </source>
</evidence>
<evidence type="ECO:0000313" key="15">
    <source>
        <dbReference type="Proteomes" id="UP001145742"/>
    </source>
</evidence>
<evidence type="ECO:0000259" key="12">
    <source>
        <dbReference type="Pfam" id="PF07773"/>
    </source>
</evidence>
<keyword evidence="10 11" id="KW-0539">Nucleus</keyword>
<evidence type="ECO:0000313" key="14">
    <source>
        <dbReference type="EMBL" id="KAJ7419931.1"/>
    </source>
</evidence>
<dbReference type="InterPro" id="IPR036465">
    <property type="entry name" value="vWFA_dom_sf"/>
</dbReference>
<dbReference type="InterPro" id="IPR057724">
    <property type="entry name" value="TCTN1-3_N"/>
</dbReference>
<evidence type="ECO:0000256" key="5">
    <source>
        <dbReference type="ARBA" id="ARBA00022771"/>
    </source>
</evidence>